<evidence type="ECO:0000256" key="5">
    <source>
        <dbReference type="ARBA" id="ARBA00022801"/>
    </source>
</evidence>
<dbReference type="Gene3D" id="3.90.79.10">
    <property type="entry name" value="Nucleoside Triphosphate Pyrophosphohydrolase"/>
    <property type="match status" value="1"/>
</dbReference>
<feature type="domain" description="Nudix hydrolase" evidence="8">
    <location>
        <begin position="45"/>
        <end position="194"/>
    </location>
</feature>
<comment type="cofactor">
    <cofactor evidence="2">
        <name>Mg(2+)</name>
        <dbReference type="ChEBI" id="CHEBI:18420"/>
    </cofactor>
</comment>
<dbReference type="PROSITE" id="PS01293">
    <property type="entry name" value="NUDIX_COA"/>
    <property type="match status" value="1"/>
</dbReference>
<dbReference type="PANTHER" id="PTHR12992:SF11">
    <property type="entry name" value="MITOCHONDRIAL COENZYME A DIPHOSPHATASE NUDT8"/>
    <property type="match status" value="1"/>
</dbReference>
<keyword evidence="7" id="KW-0464">Manganese</keyword>
<comment type="cofactor">
    <cofactor evidence="1">
        <name>Mn(2+)</name>
        <dbReference type="ChEBI" id="CHEBI:29035"/>
    </cofactor>
</comment>
<dbReference type="Proteomes" id="UP001160334">
    <property type="component" value="Unassembled WGS sequence"/>
</dbReference>
<dbReference type="Pfam" id="PF00293">
    <property type="entry name" value="NUDIX"/>
    <property type="match status" value="1"/>
</dbReference>
<dbReference type="InterPro" id="IPR000059">
    <property type="entry name" value="NUDIX_hydrolase_NudL_CS"/>
</dbReference>
<evidence type="ECO:0000256" key="4">
    <source>
        <dbReference type="ARBA" id="ARBA00022723"/>
    </source>
</evidence>
<evidence type="ECO:0000256" key="3">
    <source>
        <dbReference type="ARBA" id="ARBA00006506"/>
    </source>
</evidence>
<name>A0ABT6MJB3_9NOCA</name>
<accession>A0ABT6MJB3</accession>
<evidence type="ECO:0000259" key="8">
    <source>
        <dbReference type="PROSITE" id="PS51462"/>
    </source>
</evidence>
<comment type="caution">
    <text evidence="9">The sequence shown here is derived from an EMBL/GenBank/DDBJ whole genome shotgun (WGS) entry which is preliminary data.</text>
</comment>
<evidence type="ECO:0000256" key="1">
    <source>
        <dbReference type="ARBA" id="ARBA00001936"/>
    </source>
</evidence>
<keyword evidence="4" id="KW-0479">Metal-binding</keyword>
<organism evidence="9 10">
    <name type="scientific">Prescottella agglutinans</name>
    <dbReference type="NCBI Taxonomy" id="1644129"/>
    <lineage>
        <taxon>Bacteria</taxon>
        <taxon>Bacillati</taxon>
        <taxon>Actinomycetota</taxon>
        <taxon>Actinomycetes</taxon>
        <taxon>Mycobacteriales</taxon>
        <taxon>Nocardiaceae</taxon>
        <taxon>Prescottella</taxon>
    </lineage>
</organism>
<reference evidence="9 10" key="1">
    <citation type="submission" date="2023-04" db="EMBL/GenBank/DDBJ databases">
        <title>Forest soil microbial communities from Buena Vista Peninsula, Colon Province, Panama.</title>
        <authorList>
            <person name="Bouskill N."/>
        </authorList>
    </citation>
    <scope>NUCLEOTIDE SEQUENCE [LARGE SCALE GENOMIC DNA]</scope>
    <source>
        <strain evidence="9 10">CFH S0262</strain>
    </source>
</reference>
<comment type="similarity">
    <text evidence="3">Belongs to the Nudix hydrolase family. PCD1 subfamily.</text>
</comment>
<dbReference type="RefSeq" id="WP_280763606.1">
    <property type="nucleotide sequence ID" value="NZ_JARXVC010000021.1"/>
</dbReference>
<sequence>MSFHLQHPLDPEAAPEWLRAVTRTLPADPNRVNPVLNRRSPQGSKVRPAAVLVLFGGSPDADPLAVGGLPADADVLLTQRASTMRQHSGQVAFPGGAADPEDDGPVDTALREAEEETGLVRSGVQPLATLPEIFIPPSGFDVTPVLAFWRDPSPVGVVDAAEAERVVRVPLRDLIDPDNRFQVRHRAGYQGPAFEVDGMLVWGFTAGVLAGLLAVSGWELEWDHHDVRDLDVTLTRVATGVENDDMIEFGQHRPSREMGER</sequence>
<evidence type="ECO:0000256" key="7">
    <source>
        <dbReference type="ARBA" id="ARBA00023211"/>
    </source>
</evidence>
<evidence type="ECO:0000313" key="9">
    <source>
        <dbReference type="EMBL" id="MDH6284385.1"/>
    </source>
</evidence>
<gene>
    <name evidence="9" type="ORF">M2280_005643</name>
</gene>
<dbReference type="PANTHER" id="PTHR12992">
    <property type="entry name" value="NUDIX HYDROLASE"/>
    <property type="match status" value="1"/>
</dbReference>
<protein>
    <submittedName>
        <fullName evidence="9">8-oxo-dGTP pyrophosphatase MutT (NUDIX family)</fullName>
    </submittedName>
</protein>
<keyword evidence="6" id="KW-0460">Magnesium</keyword>
<evidence type="ECO:0000256" key="2">
    <source>
        <dbReference type="ARBA" id="ARBA00001946"/>
    </source>
</evidence>
<keyword evidence="5" id="KW-0378">Hydrolase</keyword>
<dbReference type="EMBL" id="JARXVC010000021">
    <property type="protein sequence ID" value="MDH6284385.1"/>
    <property type="molecule type" value="Genomic_DNA"/>
</dbReference>
<dbReference type="InterPro" id="IPR000086">
    <property type="entry name" value="NUDIX_hydrolase_dom"/>
</dbReference>
<dbReference type="PROSITE" id="PS51462">
    <property type="entry name" value="NUDIX"/>
    <property type="match status" value="1"/>
</dbReference>
<dbReference type="CDD" id="cd03426">
    <property type="entry name" value="NUDIX_CoAse_Nudt7"/>
    <property type="match status" value="1"/>
</dbReference>
<keyword evidence="10" id="KW-1185">Reference proteome</keyword>
<proteinExistence type="inferred from homology"/>
<evidence type="ECO:0000256" key="6">
    <source>
        <dbReference type="ARBA" id="ARBA00022842"/>
    </source>
</evidence>
<dbReference type="SUPFAM" id="SSF55811">
    <property type="entry name" value="Nudix"/>
    <property type="match status" value="1"/>
</dbReference>
<evidence type="ECO:0000313" key="10">
    <source>
        <dbReference type="Proteomes" id="UP001160334"/>
    </source>
</evidence>
<dbReference type="InterPro" id="IPR015797">
    <property type="entry name" value="NUDIX_hydrolase-like_dom_sf"/>
</dbReference>
<dbReference type="InterPro" id="IPR045121">
    <property type="entry name" value="CoAse"/>
</dbReference>